<dbReference type="RefSeq" id="WP_136694048.1">
    <property type="nucleotide sequence ID" value="NZ_SSHH01000003.1"/>
</dbReference>
<feature type="domain" description="DUF8021" evidence="1">
    <location>
        <begin position="157"/>
        <end position="298"/>
    </location>
</feature>
<reference evidence="2 3" key="1">
    <citation type="submission" date="2019-04" db="EMBL/GenBank/DDBJ databases">
        <title>Altererythrobacter aquimixticola sp. nov., isolated from sediment of junction between the ocean and a freshwater spring.</title>
        <authorList>
            <person name="Yoon J.-H."/>
        </authorList>
    </citation>
    <scope>NUCLEOTIDE SEQUENCE [LARGE SCALE GENOMIC DNA]</scope>
    <source>
        <strain evidence="2 3">SSKS-13</strain>
    </source>
</reference>
<name>A0A4T3EYG7_9SPHN</name>
<dbReference type="Proteomes" id="UP000309389">
    <property type="component" value="Unassembled WGS sequence"/>
</dbReference>
<evidence type="ECO:0000313" key="3">
    <source>
        <dbReference type="Proteomes" id="UP000309389"/>
    </source>
</evidence>
<protein>
    <recommendedName>
        <fullName evidence="1">DUF8021 domain-containing protein</fullName>
    </recommendedName>
</protein>
<dbReference type="InterPro" id="IPR058334">
    <property type="entry name" value="DUF8021"/>
</dbReference>
<dbReference type="Pfam" id="PF26061">
    <property type="entry name" value="DUF8021"/>
    <property type="match status" value="2"/>
</dbReference>
<evidence type="ECO:0000259" key="1">
    <source>
        <dbReference type="Pfam" id="PF26061"/>
    </source>
</evidence>
<proteinExistence type="predicted"/>
<dbReference type="AlphaFoldDB" id="A0A4T3EYG7"/>
<sequence>MATALVAATLASQQASAQIGAECDRECLIGMMDAYFDALETHDSGRLTLSNDIKYTENGVTLALTDGLWNTVQAQPSYRFDVADPVNGEVAALAIINENGNQNNMSIRLRVENRRITEIENLVVRNITSGGSAGAFVTVERTEVLPIFNRIEPEDTRVPRHKLQEAADRYFRGIESEVTAGATPFHPDCQRMENNSWTANSPDGGSNEMAKLDCAAQFDTGFQTIVTNIRARRFPVIDEERQLVYALGFFDHAGTVPAYAEPSGEAQAASGAFAQPFSFIIAEVFKLEDGKLRQIEAVLTTVPYGMPSGW</sequence>
<keyword evidence="3" id="KW-1185">Reference proteome</keyword>
<evidence type="ECO:0000313" key="2">
    <source>
        <dbReference type="EMBL" id="TIX49571.1"/>
    </source>
</evidence>
<accession>A0A4T3EYG7</accession>
<comment type="caution">
    <text evidence="2">The sequence shown here is derived from an EMBL/GenBank/DDBJ whole genome shotgun (WGS) entry which is preliminary data.</text>
</comment>
<gene>
    <name evidence="2" type="ORF">E5222_12075</name>
</gene>
<dbReference type="OrthoDB" id="9148298at2"/>
<organism evidence="2 3">
    <name type="scientific">Alteraurantiacibacter aquimixticola</name>
    <dbReference type="NCBI Taxonomy" id="2489173"/>
    <lineage>
        <taxon>Bacteria</taxon>
        <taxon>Pseudomonadati</taxon>
        <taxon>Pseudomonadota</taxon>
        <taxon>Alphaproteobacteria</taxon>
        <taxon>Sphingomonadales</taxon>
        <taxon>Erythrobacteraceae</taxon>
        <taxon>Alteraurantiacibacter</taxon>
    </lineage>
</organism>
<dbReference type="EMBL" id="SSHH01000003">
    <property type="protein sequence ID" value="TIX49571.1"/>
    <property type="molecule type" value="Genomic_DNA"/>
</dbReference>
<feature type="domain" description="DUF8021" evidence="1">
    <location>
        <begin position="24"/>
        <end position="121"/>
    </location>
</feature>